<sequence>MKVTMMDAALKYAEANIPVIPLHWICEGGLCSCKAGSNCDSRGKRPLYTGWYKNSTTDVKQINKWWRKSPNANIGITTGEKSGWLALDVDMVAMKPYLHLKQHMENFLIRLLLLPAEEVGTMSLNTHKAGVFQIRPSLHRILIRVQQMA</sequence>
<evidence type="ECO:0000313" key="3">
    <source>
        <dbReference type="Proteomes" id="UP000223596"/>
    </source>
</evidence>
<dbReference type="AlphaFoldDB" id="A0AB36TJ83"/>
<comment type="caution">
    <text evidence="2">The sequence shown here is derived from an EMBL/GenBank/DDBJ whole genome shotgun (WGS) entry which is preliminary data.</text>
</comment>
<evidence type="ECO:0000313" key="2">
    <source>
        <dbReference type="EMBL" id="PFH03972.1"/>
    </source>
</evidence>
<dbReference type="SMART" id="SM00943">
    <property type="entry name" value="Prim-Pol"/>
    <property type="match status" value="1"/>
</dbReference>
<dbReference type="Proteomes" id="UP000223596">
    <property type="component" value="Unassembled WGS sequence"/>
</dbReference>
<reference evidence="2 3" key="1">
    <citation type="submission" date="2017-09" db="EMBL/GenBank/DDBJ databases">
        <title>Evaluation of Pacific Biosciences Sequencing Technology to Finishing C. thermocellum Genome Sequences.</title>
        <authorList>
            <person name="Brown S."/>
        </authorList>
    </citation>
    <scope>NUCLEOTIDE SEQUENCE [LARGE SCALE GENOMIC DNA]</scope>
    <source>
        <strain evidence="2 3">AD2</strain>
    </source>
</reference>
<gene>
    <name evidence="2" type="ORF">M972_112791</name>
</gene>
<proteinExistence type="predicted"/>
<feature type="domain" description="DNA primase/polymerase bifunctional N-terminal" evidence="1">
    <location>
        <begin position="9"/>
        <end position="142"/>
    </location>
</feature>
<evidence type="ECO:0000259" key="1">
    <source>
        <dbReference type="SMART" id="SM00943"/>
    </source>
</evidence>
<dbReference type="InterPro" id="IPR015330">
    <property type="entry name" value="DNA_primase/pol_bifunc_N"/>
</dbReference>
<dbReference type="Pfam" id="PF09250">
    <property type="entry name" value="Prim-Pol"/>
    <property type="match status" value="1"/>
</dbReference>
<protein>
    <submittedName>
        <fullName evidence="2">Bifunctional DNA primase/polymerase-like protein</fullName>
    </submittedName>
</protein>
<dbReference type="SUPFAM" id="SSF56747">
    <property type="entry name" value="Prim-pol domain"/>
    <property type="match status" value="1"/>
</dbReference>
<accession>A0AB36TJ83</accession>
<organism evidence="2 3">
    <name type="scientific">Acetivibrio thermocellus AD2</name>
    <dbReference type="NCBI Taxonomy" id="1138384"/>
    <lineage>
        <taxon>Bacteria</taxon>
        <taxon>Bacillati</taxon>
        <taxon>Bacillota</taxon>
        <taxon>Clostridia</taxon>
        <taxon>Eubacteriales</taxon>
        <taxon>Oscillospiraceae</taxon>
        <taxon>Acetivibrio</taxon>
    </lineage>
</organism>
<name>A0AB36TJ83_ACETH</name>
<dbReference type="EMBL" id="PDBW01000001">
    <property type="protein sequence ID" value="PFH03972.1"/>
    <property type="molecule type" value="Genomic_DNA"/>
</dbReference>